<feature type="non-terminal residue" evidence="2">
    <location>
        <position position="269"/>
    </location>
</feature>
<feature type="region of interest" description="Disordered" evidence="1">
    <location>
        <begin position="46"/>
        <end position="73"/>
    </location>
</feature>
<evidence type="ECO:0000313" key="3">
    <source>
        <dbReference type="Proteomes" id="UP001189429"/>
    </source>
</evidence>
<comment type="caution">
    <text evidence="2">The sequence shown here is derived from an EMBL/GenBank/DDBJ whole genome shotgun (WGS) entry which is preliminary data.</text>
</comment>
<reference evidence="2" key="1">
    <citation type="submission" date="2023-10" db="EMBL/GenBank/DDBJ databases">
        <authorList>
            <person name="Chen Y."/>
            <person name="Shah S."/>
            <person name="Dougan E. K."/>
            <person name="Thang M."/>
            <person name="Chan C."/>
        </authorList>
    </citation>
    <scope>NUCLEOTIDE SEQUENCE [LARGE SCALE GENOMIC DNA]</scope>
</reference>
<evidence type="ECO:0000256" key="1">
    <source>
        <dbReference type="SAM" id="MobiDB-lite"/>
    </source>
</evidence>
<dbReference type="EMBL" id="CAUYUJ010001448">
    <property type="protein sequence ID" value="CAK0796021.1"/>
    <property type="molecule type" value="Genomic_DNA"/>
</dbReference>
<proteinExistence type="predicted"/>
<organism evidence="2 3">
    <name type="scientific">Prorocentrum cordatum</name>
    <dbReference type="NCBI Taxonomy" id="2364126"/>
    <lineage>
        <taxon>Eukaryota</taxon>
        <taxon>Sar</taxon>
        <taxon>Alveolata</taxon>
        <taxon>Dinophyceae</taxon>
        <taxon>Prorocentrales</taxon>
        <taxon>Prorocentraceae</taxon>
        <taxon>Prorocentrum</taxon>
    </lineage>
</organism>
<protein>
    <submittedName>
        <fullName evidence="2">Uncharacterized protein</fullName>
    </submittedName>
</protein>
<accession>A0ABN9PS97</accession>
<sequence length="269" mass="28667">ISHIFNVIVVLIVRWASRRRQTLWLGGAMGDAAGSVDLGELLKKHKRPEPEGQGNGADAPPSKKQQVGELADSAEDGLQEVEGALRARDMQAAISILLKMARMHAQVLRDSAASEWACLIIPTACSMVAAGRRAGKQCAEAASIAAAKPTLGPQNLHIARGVFKSMAHGILAALCSAAAELGLVIRHFRLKECYSDDCARMQFSFAGEVTVPLSGAAQGMPTEKTISKLELEQAMIKMAQLGGAKLKLGTAPQWHLEATAQRLIDKSKT</sequence>
<dbReference type="Proteomes" id="UP001189429">
    <property type="component" value="Unassembled WGS sequence"/>
</dbReference>
<gene>
    <name evidence="2" type="ORF">PCOR1329_LOCUS5508</name>
</gene>
<name>A0ABN9PS97_9DINO</name>
<feature type="non-terminal residue" evidence="2">
    <location>
        <position position="1"/>
    </location>
</feature>
<keyword evidence="3" id="KW-1185">Reference proteome</keyword>
<evidence type="ECO:0000313" key="2">
    <source>
        <dbReference type="EMBL" id="CAK0796021.1"/>
    </source>
</evidence>